<dbReference type="InterPro" id="IPR008571">
    <property type="entry name" value="HerA-like"/>
</dbReference>
<dbReference type="PANTHER" id="PTHR42957:SF1">
    <property type="entry name" value="HELICASE MJ1565-RELATED"/>
    <property type="match status" value="1"/>
</dbReference>
<sequence length="744" mass="82753">MNHGSNPFQVVQQRGEAELEAAQAAKKEQEALLAASILGKLVQESQYVGESFKLDFRTVTVQVHDHHRRNVGGIPHLSYLVASRIQPWKSPIEWGKEDACVLLLRVLGAAPTPSDMMDNVIRSEAARRATGHDAGHWETKDHMDAYTRYQLSFAGLACEVVGTFYLGRKGDDVNGELCLKFGTDISNFYPNSGLKVYKPIDDALREIVNFRDSALTPEHALKNFTVPIGSVRYASTNRLMQGVDVVGVSIAPTDLLAQRTALFGMSRTGKSNTTKIIARAIYHLRFAEETPSRIGQLIFDYNGEYANENTQGGGDVAANALKNVWRERAGGNQDVITYGLTKPPHDLDRRLLHINAYGNSVRNWLDEAKVTEDVDMLLVGKGILDDLLVDDSAKYIKNFCEVDLGVPHNLSDGSKNTRYRRLILAYRALLKKANLDNHPSLDKPDLTGFKGHGLFGTPLLDAMRNSSDQEHQSRYAAAAAHLDVANSGTATWEKLGNAFEILAHFISNASSGYAQFNSTYIANPKGSGENWADQNLLRVLEMFRYPNGARSVAKLASYHEPNNAKDFAVDIYDELLKGNLVIIDQAGGDPYLNDAAAKRIMWTVFKGNQRAFIAGQTPPDILVYVEEAHNLLPPSKADDLKDVWVRTAKEGSKYRIGLIYATQEVSSIQKNILKNTANWFISHLNNTDETRELKKFYDFSNFEDSILRAQDRGFLRVKMLSNPYINPVQIERFSLSLAPTSPAT</sequence>
<organism evidence="2 3">
    <name type="scientific">Herbaspirillum rubrisubalbicans Os34</name>
    <dbReference type="NCBI Taxonomy" id="1235827"/>
    <lineage>
        <taxon>Bacteria</taxon>
        <taxon>Pseudomonadati</taxon>
        <taxon>Pseudomonadota</taxon>
        <taxon>Betaproteobacteria</taxon>
        <taxon>Burkholderiales</taxon>
        <taxon>Oxalobacteraceae</taxon>
        <taxon>Herbaspirillum</taxon>
    </lineage>
</organism>
<dbReference type="EMBL" id="CP008956">
    <property type="protein sequence ID" value="QJQ03788.1"/>
    <property type="molecule type" value="Genomic_DNA"/>
</dbReference>
<evidence type="ECO:0000313" key="3">
    <source>
        <dbReference type="Proteomes" id="UP000501648"/>
    </source>
</evidence>
<dbReference type="PANTHER" id="PTHR42957">
    <property type="entry name" value="HELICASE MJ1565-RELATED"/>
    <property type="match status" value="1"/>
</dbReference>
<protein>
    <submittedName>
        <fullName evidence="2">DUF87 domain-containing protein</fullName>
    </submittedName>
</protein>
<dbReference type="AlphaFoldDB" id="A0A6M3ZYW1"/>
<dbReference type="RefSeq" id="WP_017455096.1">
    <property type="nucleotide sequence ID" value="NZ_CP008956.1"/>
</dbReference>
<gene>
    <name evidence="2" type="ORF">C798_27155</name>
</gene>
<feature type="domain" description="Helicase HerA central" evidence="1">
    <location>
        <begin position="241"/>
        <end position="314"/>
    </location>
</feature>
<dbReference type="Proteomes" id="UP000501648">
    <property type="component" value="Chromosome"/>
</dbReference>
<reference evidence="2 3" key="1">
    <citation type="journal article" date="2012" name="J. Bacteriol.">
        <title>Genome sequence of the pathogenic Herbaspirillum seropedicae strain Os34, isolated from rice roots.</title>
        <authorList>
            <person name="Ye W."/>
            <person name="Ye S."/>
            <person name="Liu J."/>
            <person name="Chang S."/>
            <person name="Chen M."/>
            <person name="Zhu B."/>
            <person name="Guo L."/>
            <person name="An Q."/>
        </authorList>
    </citation>
    <scope>NUCLEOTIDE SEQUENCE [LARGE SCALE GENOMIC DNA]</scope>
    <source>
        <strain evidence="2 3">Os34</strain>
    </source>
</reference>
<dbReference type="Gene3D" id="3.40.50.300">
    <property type="entry name" value="P-loop containing nucleotide triphosphate hydrolases"/>
    <property type="match status" value="2"/>
</dbReference>
<dbReference type="InterPro" id="IPR002789">
    <property type="entry name" value="HerA_central"/>
</dbReference>
<evidence type="ECO:0000313" key="2">
    <source>
        <dbReference type="EMBL" id="QJQ03788.1"/>
    </source>
</evidence>
<dbReference type="SUPFAM" id="SSF52540">
    <property type="entry name" value="P-loop containing nucleoside triphosphate hydrolases"/>
    <property type="match status" value="1"/>
</dbReference>
<name>A0A6M3ZYW1_9BURK</name>
<accession>A0A6M3ZYW1</accession>
<evidence type="ECO:0000259" key="1">
    <source>
        <dbReference type="Pfam" id="PF01935"/>
    </source>
</evidence>
<dbReference type="InterPro" id="IPR027417">
    <property type="entry name" value="P-loop_NTPase"/>
</dbReference>
<dbReference type="Pfam" id="PF01935">
    <property type="entry name" value="DUF87"/>
    <property type="match status" value="1"/>
</dbReference>
<proteinExistence type="predicted"/>